<dbReference type="InterPro" id="IPR012340">
    <property type="entry name" value="NA-bd_OB-fold"/>
</dbReference>
<proteinExistence type="inferred from homology"/>
<keyword evidence="7 15" id="KW-0547">Nucleotide-binding</keyword>
<evidence type="ECO:0000313" key="23">
    <source>
        <dbReference type="EMBL" id="OZJ05239.1"/>
    </source>
</evidence>
<feature type="domain" description="BRCT" evidence="22">
    <location>
        <begin position="1715"/>
        <end position="1787"/>
    </location>
</feature>
<dbReference type="PROSITE" id="PS00697">
    <property type="entry name" value="DNA_LIGASE_A1"/>
    <property type="match status" value="1"/>
</dbReference>
<evidence type="ECO:0000256" key="10">
    <source>
        <dbReference type="ARBA" id="ARBA00022842"/>
    </source>
</evidence>
<dbReference type="InterPro" id="IPR012309">
    <property type="entry name" value="DNA_ligase_ATP-dep_C"/>
</dbReference>
<dbReference type="InterPro" id="IPR012308">
    <property type="entry name" value="DNA_ligase_ATP-dep_N"/>
</dbReference>
<dbReference type="GO" id="GO:0003910">
    <property type="term" value="F:DNA ligase (ATP) activity"/>
    <property type="evidence" value="ECO:0007669"/>
    <property type="project" value="UniProtKB-EC"/>
</dbReference>
<dbReference type="NCBIfam" id="TIGR00574">
    <property type="entry name" value="dnl1"/>
    <property type="match status" value="1"/>
</dbReference>
<dbReference type="SUPFAM" id="SSF56091">
    <property type="entry name" value="DNA ligase/mRNA capping enzyme, catalytic domain"/>
    <property type="match status" value="1"/>
</dbReference>
<dbReference type="SUPFAM" id="SSF117018">
    <property type="entry name" value="ATP-dependent DNA ligase DNA-binding domain"/>
    <property type="match status" value="1"/>
</dbReference>
<dbReference type="InterPro" id="IPR016059">
    <property type="entry name" value="DNA_ligase_ATP-dep_CS"/>
</dbReference>
<dbReference type="Gene3D" id="2.40.50.140">
    <property type="entry name" value="Nucleic acid-binding proteins"/>
    <property type="match status" value="1"/>
</dbReference>
<evidence type="ECO:0000256" key="5">
    <source>
        <dbReference type="ARBA" id="ARBA00022723"/>
    </source>
</evidence>
<dbReference type="InterPro" id="IPR012310">
    <property type="entry name" value="DNA_ligase_ATP-dep_cent"/>
</dbReference>
<protein>
    <recommendedName>
        <fullName evidence="16">DNA ligase</fullName>
        <ecNumber evidence="16">6.5.1.1</ecNumber>
    </recommendedName>
</protein>
<organism evidence="23 24">
    <name type="scientific">Bifiguratus adelaidae</name>
    <dbReference type="NCBI Taxonomy" id="1938954"/>
    <lineage>
        <taxon>Eukaryota</taxon>
        <taxon>Fungi</taxon>
        <taxon>Fungi incertae sedis</taxon>
        <taxon>Mucoromycota</taxon>
        <taxon>Mucoromycotina</taxon>
        <taxon>Endogonomycetes</taxon>
        <taxon>Endogonales</taxon>
        <taxon>Endogonales incertae sedis</taxon>
        <taxon>Bifiguratus</taxon>
    </lineage>
</organism>
<feature type="coiled-coil region" evidence="18">
    <location>
        <begin position="781"/>
        <end position="822"/>
    </location>
</feature>
<keyword evidence="24" id="KW-1185">Reference proteome</keyword>
<dbReference type="GO" id="GO:0006297">
    <property type="term" value="P:nucleotide-excision repair, DNA gap filling"/>
    <property type="evidence" value="ECO:0007669"/>
    <property type="project" value="TreeGrafter"/>
</dbReference>
<dbReference type="InterPro" id="IPR036599">
    <property type="entry name" value="DNA_ligase_N_sf"/>
</dbReference>
<dbReference type="PANTHER" id="PTHR45997:SF1">
    <property type="entry name" value="DNA LIGASE 4"/>
    <property type="match status" value="1"/>
</dbReference>
<evidence type="ECO:0000256" key="18">
    <source>
        <dbReference type="SAM" id="Coils"/>
    </source>
</evidence>
<dbReference type="EC" id="6.5.1.1" evidence="16"/>
<feature type="binding site" evidence="15">
    <location>
        <begin position="169"/>
        <end position="176"/>
    </location>
    <ligand>
        <name>ATP</name>
        <dbReference type="ChEBI" id="CHEBI:30616"/>
    </ligand>
</feature>
<dbReference type="Proteomes" id="UP000242875">
    <property type="component" value="Unassembled WGS sequence"/>
</dbReference>
<evidence type="ECO:0000256" key="8">
    <source>
        <dbReference type="ARBA" id="ARBA00022763"/>
    </source>
</evidence>
<evidence type="ECO:0000256" key="2">
    <source>
        <dbReference type="ARBA" id="ARBA00004123"/>
    </source>
</evidence>
<dbReference type="GO" id="GO:0003777">
    <property type="term" value="F:microtubule motor activity"/>
    <property type="evidence" value="ECO:0007669"/>
    <property type="project" value="InterPro"/>
</dbReference>
<keyword evidence="18" id="KW-0175">Coiled coil</keyword>
<accession>A0A261Y3P1</accession>
<dbReference type="InterPro" id="IPR029710">
    <property type="entry name" value="LIG4"/>
</dbReference>
<comment type="similarity">
    <text evidence="3 17">Belongs to the ATP-dependent DNA ligase family.</text>
</comment>
<dbReference type="Gene3D" id="3.30.470.30">
    <property type="entry name" value="DNA ligase/mRNA capping enzyme"/>
    <property type="match status" value="1"/>
</dbReference>
<evidence type="ECO:0000256" key="11">
    <source>
        <dbReference type="ARBA" id="ARBA00023172"/>
    </source>
</evidence>
<dbReference type="GO" id="GO:0006303">
    <property type="term" value="P:double-strand break repair via nonhomologous end joining"/>
    <property type="evidence" value="ECO:0007669"/>
    <property type="project" value="TreeGrafter"/>
</dbReference>
<dbReference type="InterPro" id="IPR027417">
    <property type="entry name" value="P-loop_NTPase"/>
</dbReference>
<dbReference type="PANTHER" id="PTHR45997">
    <property type="entry name" value="DNA LIGASE 4"/>
    <property type="match status" value="1"/>
</dbReference>
<keyword evidence="4 16" id="KW-0436">Ligase</keyword>
<dbReference type="GO" id="GO:0007018">
    <property type="term" value="P:microtubule-based movement"/>
    <property type="evidence" value="ECO:0007669"/>
    <property type="project" value="InterPro"/>
</dbReference>
<dbReference type="GO" id="GO:0003677">
    <property type="term" value="F:DNA binding"/>
    <property type="evidence" value="ECO:0007669"/>
    <property type="project" value="InterPro"/>
</dbReference>
<dbReference type="GO" id="GO:0008017">
    <property type="term" value="F:microtubule binding"/>
    <property type="evidence" value="ECO:0007669"/>
    <property type="project" value="InterPro"/>
</dbReference>
<evidence type="ECO:0000256" key="15">
    <source>
        <dbReference type="PROSITE-ProRule" id="PRU00283"/>
    </source>
</evidence>
<keyword evidence="6" id="KW-0677">Repeat</keyword>
<dbReference type="Pfam" id="PF16589">
    <property type="entry name" value="BRCT_2"/>
    <property type="match status" value="1"/>
</dbReference>
<dbReference type="GO" id="GO:0032807">
    <property type="term" value="C:DNA ligase IV complex"/>
    <property type="evidence" value="ECO:0007669"/>
    <property type="project" value="TreeGrafter"/>
</dbReference>
<gene>
    <name evidence="23" type="ORF">BZG36_02293</name>
</gene>
<evidence type="ECO:0000256" key="12">
    <source>
        <dbReference type="ARBA" id="ARBA00023204"/>
    </source>
</evidence>
<dbReference type="Gene3D" id="3.40.850.10">
    <property type="entry name" value="Kinesin motor domain"/>
    <property type="match status" value="2"/>
</dbReference>
<comment type="similarity">
    <text evidence="15">Belongs to the TRAFAC class myosin-kinesin ATPase superfamily. Kinesin family.</text>
</comment>
<dbReference type="SMART" id="SM00292">
    <property type="entry name" value="BRCT"/>
    <property type="match status" value="1"/>
</dbReference>
<evidence type="ECO:0000256" key="7">
    <source>
        <dbReference type="ARBA" id="ARBA00022741"/>
    </source>
</evidence>
<dbReference type="InterPro" id="IPR000977">
    <property type="entry name" value="DNA_ligase_ATP-dep"/>
</dbReference>
<evidence type="ECO:0000256" key="9">
    <source>
        <dbReference type="ARBA" id="ARBA00022840"/>
    </source>
</evidence>
<dbReference type="PROSITE" id="PS50067">
    <property type="entry name" value="KINESIN_MOTOR_2"/>
    <property type="match status" value="1"/>
</dbReference>
<feature type="domain" description="BRCT" evidence="22">
    <location>
        <begin position="1509"/>
        <end position="1600"/>
    </location>
</feature>
<dbReference type="Pfam" id="PF01068">
    <property type="entry name" value="DNA_ligase_A_M"/>
    <property type="match status" value="1"/>
</dbReference>
<dbReference type="Pfam" id="PF04675">
    <property type="entry name" value="DNA_ligase_A_N"/>
    <property type="match status" value="1"/>
</dbReference>
<dbReference type="InterPro" id="IPR036961">
    <property type="entry name" value="Kinesin_motor_dom_sf"/>
</dbReference>
<feature type="domain" description="ATP-dependent DNA ligase family profile" evidence="21">
    <location>
        <begin position="1208"/>
        <end position="1342"/>
    </location>
</feature>
<evidence type="ECO:0000256" key="3">
    <source>
        <dbReference type="ARBA" id="ARBA00007572"/>
    </source>
</evidence>
<feature type="coiled-coil region" evidence="18">
    <location>
        <begin position="514"/>
        <end position="626"/>
    </location>
</feature>
<dbReference type="PRINTS" id="PR00380">
    <property type="entry name" value="KINESINHEAVY"/>
</dbReference>
<dbReference type="Gene3D" id="1.10.3260.10">
    <property type="entry name" value="DNA ligase, ATP-dependent, N-terminal domain"/>
    <property type="match status" value="1"/>
</dbReference>
<evidence type="ECO:0000313" key="24">
    <source>
        <dbReference type="Proteomes" id="UP000242875"/>
    </source>
</evidence>
<feature type="domain" description="Kinesin motor" evidence="20">
    <location>
        <begin position="78"/>
        <end position="394"/>
    </location>
</feature>
<dbReference type="GO" id="GO:0071897">
    <property type="term" value="P:DNA biosynthetic process"/>
    <property type="evidence" value="ECO:0007669"/>
    <property type="project" value="InterPro"/>
</dbReference>
<evidence type="ECO:0000259" key="22">
    <source>
        <dbReference type="PROSITE" id="PS50172"/>
    </source>
</evidence>
<comment type="caution">
    <text evidence="23">The sequence shown here is derived from an EMBL/GenBank/DDBJ whole genome shotgun (WGS) entry which is preliminary data.</text>
</comment>
<dbReference type="Pfam" id="PF04679">
    <property type="entry name" value="DNA_ligase_A_C"/>
    <property type="match status" value="1"/>
</dbReference>
<evidence type="ECO:0000256" key="4">
    <source>
        <dbReference type="ARBA" id="ARBA00022598"/>
    </source>
</evidence>
<feature type="region of interest" description="Disordered" evidence="19">
    <location>
        <begin position="841"/>
        <end position="868"/>
    </location>
</feature>
<reference evidence="23 24" key="1">
    <citation type="journal article" date="2017" name="Mycologia">
        <title>Bifiguratus adelaidae, gen. et sp. nov., a new member of Mucoromycotina in endophytic and soil-dwelling habitats.</title>
        <authorList>
            <person name="Torres-Cruz T.J."/>
            <person name="Billingsley Tobias T.L."/>
            <person name="Almatruk M."/>
            <person name="Hesse C."/>
            <person name="Kuske C.R."/>
            <person name="Desiro A."/>
            <person name="Benucci G.M."/>
            <person name="Bonito G."/>
            <person name="Stajich J.E."/>
            <person name="Dunlap C."/>
            <person name="Arnold A.E."/>
            <person name="Porras-Alfaro A."/>
        </authorList>
    </citation>
    <scope>NUCLEOTIDE SEQUENCE [LARGE SCALE GENOMIC DNA]</scope>
    <source>
        <strain evidence="23 24">AZ0501</strain>
    </source>
</reference>
<evidence type="ECO:0000256" key="13">
    <source>
        <dbReference type="ARBA" id="ARBA00023242"/>
    </source>
</evidence>
<dbReference type="CDD" id="cd17722">
    <property type="entry name" value="BRCT_DNA_ligase_IV_rpt1"/>
    <property type="match status" value="1"/>
</dbReference>
<dbReference type="SUPFAM" id="SSF50249">
    <property type="entry name" value="Nucleic acid-binding proteins"/>
    <property type="match status" value="1"/>
</dbReference>
<dbReference type="CDD" id="cd07903">
    <property type="entry name" value="Adenylation_DNA_ligase_IV"/>
    <property type="match status" value="1"/>
</dbReference>
<keyword evidence="8 16" id="KW-0227">DNA damage</keyword>
<dbReference type="GO" id="GO:0005524">
    <property type="term" value="F:ATP binding"/>
    <property type="evidence" value="ECO:0007669"/>
    <property type="project" value="UniProtKB-UniRule"/>
</dbReference>
<dbReference type="Pfam" id="PF00225">
    <property type="entry name" value="Kinesin"/>
    <property type="match status" value="1"/>
</dbReference>
<evidence type="ECO:0000256" key="16">
    <source>
        <dbReference type="RuleBase" id="RU000617"/>
    </source>
</evidence>
<comment type="cofactor">
    <cofactor evidence="1">
        <name>Mg(2+)</name>
        <dbReference type="ChEBI" id="CHEBI:18420"/>
    </cofactor>
</comment>
<feature type="compositionally biased region" description="Basic and acidic residues" evidence="19">
    <location>
        <begin position="853"/>
        <end position="863"/>
    </location>
</feature>
<comment type="subcellular location">
    <subcellularLocation>
        <location evidence="2">Nucleus</location>
    </subcellularLocation>
</comment>
<keyword evidence="11 16" id="KW-0233">DNA recombination</keyword>
<dbReference type="InterPro" id="IPR036420">
    <property type="entry name" value="BRCT_dom_sf"/>
</dbReference>
<feature type="region of interest" description="Disordered" evidence="19">
    <location>
        <begin position="1"/>
        <end position="31"/>
    </location>
</feature>
<dbReference type="OrthoDB" id="151490at2759"/>
<keyword evidence="5" id="KW-0479">Metal-binding</keyword>
<evidence type="ECO:0000256" key="19">
    <source>
        <dbReference type="SAM" id="MobiDB-lite"/>
    </source>
</evidence>
<dbReference type="SUPFAM" id="SSF52540">
    <property type="entry name" value="P-loop containing nucleoside triphosphate hydrolases"/>
    <property type="match status" value="1"/>
</dbReference>
<dbReference type="InterPro" id="IPR044125">
    <property type="entry name" value="Adenylation_DNA_ligase_IV"/>
</dbReference>
<evidence type="ECO:0000256" key="1">
    <source>
        <dbReference type="ARBA" id="ARBA00001946"/>
    </source>
</evidence>
<name>A0A261Y3P1_9FUNG</name>
<evidence type="ECO:0000256" key="6">
    <source>
        <dbReference type="ARBA" id="ARBA00022737"/>
    </source>
</evidence>
<keyword evidence="10" id="KW-0460">Magnesium</keyword>
<feature type="compositionally biased region" description="Acidic residues" evidence="19">
    <location>
        <begin position="469"/>
        <end position="485"/>
    </location>
</feature>
<dbReference type="InterPro" id="IPR001357">
    <property type="entry name" value="BRCT_dom"/>
</dbReference>
<keyword evidence="15" id="KW-0505">Motor protein</keyword>
<dbReference type="GO" id="GO:0006310">
    <property type="term" value="P:DNA recombination"/>
    <property type="evidence" value="ECO:0007669"/>
    <property type="project" value="UniProtKB-KW"/>
</dbReference>
<dbReference type="SUPFAM" id="SSF52113">
    <property type="entry name" value="BRCT domain"/>
    <property type="match status" value="2"/>
</dbReference>
<evidence type="ECO:0000256" key="17">
    <source>
        <dbReference type="RuleBase" id="RU004196"/>
    </source>
</evidence>
<dbReference type="InterPro" id="IPR001752">
    <property type="entry name" value="Kinesin_motor_dom"/>
</dbReference>
<dbReference type="PROSITE" id="PS50160">
    <property type="entry name" value="DNA_LIGASE_A3"/>
    <property type="match status" value="1"/>
</dbReference>
<dbReference type="PROSITE" id="PS50172">
    <property type="entry name" value="BRCT"/>
    <property type="match status" value="2"/>
</dbReference>
<sequence length="1792" mass="206148">MELPQTPTKSRRTPTRFTTPTSVHASRKRSLQHDKLRTPIRKVQHAISDLVERNSCARDSSSTTSRSVFADYDAEKEPIQAYLRIRPRPSSKDKATDEPYLTVVDDLEVKMTPPENSNAYRTRHKTPEHYRFTKIFNEGTSQQEFFAHTTMPLVENVLKGQNGLIFAYGVTNSGKTYTIQGNKENSGILPKTLDVLFNSITKWHNNLKLRPARLNDVELVQEEDVLSQRFFDSLPERSKRRHQYAQYDMHREGLSTALEQAFVYPQRYHEKVIDVDGKHEYAIWVSYCEIYNEKIYDLLDEPIPGVRRRTLPLNHDPATGNKYVGGLTDIRVKTLKEAYSVLNEGQKNRAVFSTLKNNTSSRSHGVFTIKVVSLPIDNDDCVIEDPAYVRHSKLTDLFRSSFTGDGKAVMVVNVNPYDTGFDENSHVMKFSAVAKDVTTLKGSLGILDVDQIQTELRRKRRRVASPNESEIEDEEEEEEEDEDTDPFVSNLLTQLEDFREKWIDAESRCAKLEYEIREQVVHTMEEQLQEMENRYMKMLQRESALAEEKAERKMDLFSRRRESTDTVDILKDFAEVEVDELKHKCRTLEMSLGSIQVDMEQTQNKNQSLQEEIQHLELKLEKDAAYQQRLVKELMQEREKVDHMQTLLEQVQTGRVGDIRDNLDDPVLSHIGRLTSLIASADTVKVSGKAAAHIDEAISQLEAIMEKTDNPSIQTAAMLPLKELMALELGRDPYQIRSRSKKLLQKFICMQREQRQPFAEIENVPTSFDASERVSKNDHEAEMLQKQLQAEREHSRKLEENHQALLERFQQLEEECHRLSLKLEQKWRDVETKDVSDQLDASLDQVKSPLTKDNLDEHNGENTKRKKTSRIANSPLFSEFCRLLASIARQKGTEPKRDKLTRYIQNWRSKYGDFFDAMRLLLPAYDKERTTYGMKEQVLAKTYVEILGLSRDSEDADQLIHWRMPGKTKQKTAGDFAEVAYEVIRTRSSVSRSTQTVADLNLELDKLSISSGKQQYNEIIRRIFLNYTAEEQKWIIRIVLKELKIGMSENSALTAFHPDAVSLFNNCSNLRKVCAELRDPFSRLVTNEVDIFHPVKPQLAHKEIPQDIPKAMGNRTFLIQQKLDGERIQLHIQRGEYRYWSRRTTDYTELYGKNKDDKMGSLTQYIHHLFLKNTDSLILDGEMVAYDPIGDQIMPFGTLKTAAKDTTEDKLKPRPCYIAFDILYCNGASLVQFPLQERVKLLPKLFTELKGFLQILPSKEGSKVQDVIDAMDNAIMDRHEGIVIKNPGSPYRVGERNKDWIKVKPEYVDTLGEDLDLLIIGGEYGTGRRSHLLSHFLLAVRDSSVPSGSEPKFLSFCKVGTGYSIAELTRYNEMLAERIPYNPSKQPSWLMHSPHSKEKPDVLIPPYKSLVVQVKAAEITTSGVYAVGYTLRFPRFVRLRDDKSWEDCTSTKELMALRAQAAGRLQGQRVGEGGITSSPKRRKVASSQRHIGLSLMPSQIGADTRQIKQESVLFENMSFAVINGDEDHSKEELEILIKQNGGNFYQHEDAKQGMYVLAGDTKQIRVKALISKREKDIIRPQWIVDCIQRQDILPLQPKYMVHTTLHTAIRFRTIIDESGDSYVDDITDSGILELFKTMPSPTAQDLEYVAFLNSRIVEKYLHNDAIPGALMNQVVAWLDDPGSQRLPVDSIGPYEKGLTLQETQTARKHDCCFRIRSWIVFQGGQITQDVDCNELTHIILEDHDEKAWQWWHLHMRGWPKRPHVVSQRWVIDSVKGGRLIEEALYQPIRAPQ</sequence>
<dbReference type="EMBL" id="MVBO01000019">
    <property type="protein sequence ID" value="OZJ05239.1"/>
    <property type="molecule type" value="Genomic_DNA"/>
</dbReference>
<dbReference type="SMART" id="SM00129">
    <property type="entry name" value="KISc"/>
    <property type="match status" value="1"/>
</dbReference>
<dbReference type="Gene3D" id="3.40.50.10190">
    <property type="entry name" value="BRCT domain"/>
    <property type="match status" value="2"/>
</dbReference>
<comment type="catalytic activity">
    <reaction evidence="14 16">
        <text>ATP + (deoxyribonucleotide)n-3'-hydroxyl + 5'-phospho-(deoxyribonucleotide)m = (deoxyribonucleotide)n+m + AMP + diphosphate.</text>
        <dbReference type="EC" id="6.5.1.1"/>
    </reaction>
</comment>
<evidence type="ECO:0000259" key="20">
    <source>
        <dbReference type="PROSITE" id="PS50067"/>
    </source>
</evidence>
<dbReference type="CDD" id="cd07968">
    <property type="entry name" value="OBF_DNA_ligase_IV"/>
    <property type="match status" value="1"/>
</dbReference>
<feature type="region of interest" description="Disordered" evidence="19">
    <location>
        <begin position="457"/>
        <end position="486"/>
    </location>
</feature>
<evidence type="ECO:0000259" key="21">
    <source>
        <dbReference type="PROSITE" id="PS50160"/>
    </source>
</evidence>
<dbReference type="GO" id="GO:0046872">
    <property type="term" value="F:metal ion binding"/>
    <property type="evidence" value="ECO:0007669"/>
    <property type="project" value="UniProtKB-KW"/>
</dbReference>
<keyword evidence="12 16" id="KW-0234">DNA repair</keyword>
<keyword evidence="13" id="KW-0539">Nucleus</keyword>
<keyword evidence="9 15" id="KW-0067">ATP-binding</keyword>
<evidence type="ECO:0000256" key="14">
    <source>
        <dbReference type="ARBA" id="ARBA00034003"/>
    </source>
</evidence>